<feature type="transmembrane region" description="Helical" evidence="2">
    <location>
        <begin position="63"/>
        <end position="88"/>
    </location>
</feature>
<reference evidence="3 4" key="1">
    <citation type="submission" date="2019-06" db="EMBL/GenBank/DDBJ databases">
        <title>Sequencing the genomes of 1000 actinobacteria strains.</title>
        <authorList>
            <person name="Klenk H.-P."/>
        </authorList>
    </citation>
    <scope>NUCLEOTIDE SEQUENCE [LARGE SCALE GENOMIC DNA]</scope>
    <source>
        <strain evidence="3 4">DSM 20169</strain>
    </source>
</reference>
<sequence>MTHDPSPAVPGAAEPLPPGGGAAAPGTARLGTFATSAEGIYGLIIVAGMIVVSRNLTASSGEALLSVIATLLVFFAAHVYAAAVSWMADHPERDGGIGSAIRHGLHESLGLLGLAAVPVLILFLGFAGVLHDAFAVWMALGADVLLLAIVGWVIAGTRTTSVWARLGGALVTASFGGILIALKALIHH</sequence>
<evidence type="ECO:0000256" key="1">
    <source>
        <dbReference type="SAM" id="MobiDB-lite"/>
    </source>
</evidence>
<feature type="region of interest" description="Disordered" evidence="1">
    <location>
        <begin position="1"/>
        <end position="21"/>
    </location>
</feature>
<dbReference type="RefSeq" id="WP_141874531.1">
    <property type="nucleotide sequence ID" value="NZ_VFOX01000002.1"/>
</dbReference>
<dbReference type="AlphaFoldDB" id="A0A543BCT2"/>
<evidence type="ECO:0000256" key="2">
    <source>
        <dbReference type="SAM" id="Phobius"/>
    </source>
</evidence>
<feature type="transmembrane region" description="Helical" evidence="2">
    <location>
        <begin position="134"/>
        <end position="155"/>
    </location>
</feature>
<dbReference type="OrthoDB" id="4827793at2"/>
<protein>
    <submittedName>
        <fullName evidence="3">Uncharacterized protein</fullName>
    </submittedName>
</protein>
<dbReference type="EMBL" id="VFOX01000002">
    <property type="protein sequence ID" value="TQL82628.1"/>
    <property type="molecule type" value="Genomic_DNA"/>
</dbReference>
<feature type="transmembrane region" description="Helical" evidence="2">
    <location>
        <begin position="162"/>
        <end position="186"/>
    </location>
</feature>
<keyword evidence="2" id="KW-0472">Membrane</keyword>
<keyword evidence="2" id="KW-1133">Transmembrane helix</keyword>
<keyword evidence="4" id="KW-1185">Reference proteome</keyword>
<organism evidence="3 4">
    <name type="scientific">Microbacterium saperdae</name>
    <dbReference type="NCBI Taxonomy" id="69368"/>
    <lineage>
        <taxon>Bacteria</taxon>
        <taxon>Bacillati</taxon>
        <taxon>Actinomycetota</taxon>
        <taxon>Actinomycetes</taxon>
        <taxon>Micrococcales</taxon>
        <taxon>Microbacteriaceae</taxon>
        <taxon>Microbacterium</taxon>
    </lineage>
</organism>
<feature type="transmembrane region" description="Helical" evidence="2">
    <location>
        <begin position="109"/>
        <end position="128"/>
    </location>
</feature>
<evidence type="ECO:0000313" key="4">
    <source>
        <dbReference type="Proteomes" id="UP000317209"/>
    </source>
</evidence>
<proteinExistence type="predicted"/>
<gene>
    <name evidence="3" type="ORF">FB560_4124</name>
</gene>
<dbReference type="Proteomes" id="UP000317209">
    <property type="component" value="Unassembled WGS sequence"/>
</dbReference>
<name>A0A543BCT2_9MICO</name>
<keyword evidence="2" id="KW-0812">Transmembrane</keyword>
<evidence type="ECO:0000313" key="3">
    <source>
        <dbReference type="EMBL" id="TQL82628.1"/>
    </source>
</evidence>
<comment type="caution">
    <text evidence="3">The sequence shown here is derived from an EMBL/GenBank/DDBJ whole genome shotgun (WGS) entry which is preliminary data.</text>
</comment>
<feature type="transmembrane region" description="Helical" evidence="2">
    <location>
        <begin position="39"/>
        <end position="57"/>
    </location>
</feature>
<accession>A0A543BCT2</accession>